<dbReference type="InterPro" id="IPR005907">
    <property type="entry name" value="G1P_thy_trans_s"/>
</dbReference>
<accession>A0ABZ2XK01</accession>
<evidence type="ECO:0000313" key="12">
    <source>
        <dbReference type="Proteomes" id="UP001479520"/>
    </source>
</evidence>
<dbReference type="Gene3D" id="3.90.550.10">
    <property type="entry name" value="Spore Coat Polysaccharide Biosynthesis Protein SpsA, Chain A"/>
    <property type="match status" value="1"/>
</dbReference>
<comment type="similarity">
    <text evidence="2 9">Belongs to the glucose-1-phosphate thymidylyltransferase family.</text>
</comment>
<name>A0ABZ2XK01_9RHOO</name>
<dbReference type="Pfam" id="PF00483">
    <property type="entry name" value="NTP_transferase"/>
    <property type="match status" value="1"/>
</dbReference>
<keyword evidence="12" id="KW-1185">Reference proteome</keyword>
<comment type="function">
    <text evidence="9">Catalyzes the formation of dTDP-glucose, from dTTP and glucose 1-phosphate, as well as its pyrophosphorolysis.</text>
</comment>
<dbReference type="Proteomes" id="UP001479520">
    <property type="component" value="Chromosome"/>
</dbReference>
<comment type="cofactor">
    <cofactor evidence="1">
        <name>Mg(2+)</name>
        <dbReference type="ChEBI" id="CHEBI:18420"/>
    </cofactor>
</comment>
<evidence type="ECO:0000256" key="5">
    <source>
        <dbReference type="ARBA" id="ARBA00022695"/>
    </source>
</evidence>
<feature type="domain" description="Nucleotidyl transferase" evidence="10">
    <location>
        <begin position="25"/>
        <end position="259"/>
    </location>
</feature>
<evidence type="ECO:0000259" key="10">
    <source>
        <dbReference type="Pfam" id="PF00483"/>
    </source>
</evidence>
<gene>
    <name evidence="11" type="primary">rfbA</name>
    <name evidence="11" type="ORF">AADV58_00680</name>
</gene>
<keyword evidence="6 9" id="KW-0479">Metal-binding</keyword>
<dbReference type="InterPro" id="IPR029044">
    <property type="entry name" value="Nucleotide-diphossugar_trans"/>
</dbReference>
<reference evidence="11 12" key="1">
    <citation type="submission" date="2024-04" db="EMBL/GenBank/DDBJ databases">
        <title>Dissimilatory iodate-reducing microorganisms contribute to the enrichment of iodine in groundwater.</title>
        <authorList>
            <person name="Jiang Z."/>
        </authorList>
    </citation>
    <scope>NUCLEOTIDE SEQUENCE [LARGE SCALE GENOMIC DNA]</scope>
    <source>
        <strain evidence="11 12">NCP973</strain>
    </source>
</reference>
<dbReference type="GO" id="GO:0008879">
    <property type="term" value="F:glucose-1-phosphate thymidylyltransferase activity"/>
    <property type="evidence" value="ECO:0007669"/>
    <property type="project" value="UniProtKB-EC"/>
</dbReference>
<dbReference type="InterPro" id="IPR005835">
    <property type="entry name" value="NTP_transferase_dom"/>
</dbReference>
<dbReference type="SUPFAM" id="SSF53448">
    <property type="entry name" value="Nucleotide-diphospho-sugar transferases"/>
    <property type="match status" value="1"/>
</dbReference>
<evidence type="ECO:0000256" key="8">
    <source>
        <dbReference type="ARBA" id="ARBA00049336"/>
    </source>
</evidence>
<evidence type="ECO:0000256" key="6">
    <source>
        <dbReference type="ARBA" id="ARBA00022723"/>
    </source>
</evidence>
<evidence type="ECO:0000313" key="11">
    <source>
        <dbReference type="EMBL" id="WZJ21690.1"/>
    </source>
</evidence>
<comment type="catalytic activity">
    <reaction evidence="8 9">
        <text>dTTP + alpha-D-glucose 1-phosphate + H(+) = dTDP-alpha-D-glucose + diphosphate</text>
        <dbReference type="Rhea" id="RHEA:15225"/>
        <dbReference type="ChEBI" id="CHEBI:15378"/>
        <dbReference type="ChEBI" id="CHEBI:33019"/>
        <dbReference type="ChEBI" id="CHEBI:37568"/>
        <dbReference type="ChEBI" id="CHEBI:57477"/>
        <dbReference type="ChEBI" id="CHEBI:58601"/>
        <dbReference type="EC" id="2.7.7.24"/>
    </reaction>
</comment>
<evidence type="ECO:0000256" key="3">
    <source>
        <dbReference type="ARBA" id="ARBA00012461"/>
    </source>
</evidence>
<keyword evidence="7 9" id="KW-0460">Magnesium</keyword>
<dbReference type="NCBIfam" id="TIGR01207">
    <property type="entry name" value="rmlA"/>
    <property type="match status" value="1"/>
</dbReference>
<evidence type="ECO:0000256" key="4">
    <source>
        <dbReference type="ARBA" id="ARBA00022679"/>
    </source>
</evidence>
<dbReference type="PANTHER" id="PTHR43532">
    <property type="entry name" value="GLUCOSE-1-PHOSPHATE THYMIDYLYLTRANSFERASE"/>
    <property type="match status" value="1"/>
</dbReference>
<dbReference type="PANTHER" id="PTHR43532:SF1">
    <property type="entry name" value="GLUCOSE-1-PHOSPHATE THYMIDYLYLTRANSFERASE 1"/>
    <property type="match status" value="1"/>
</dbReference>
<organism evidence="11 12">
    <name type="scientific">Azonexus hydrophilus</name>
    <dbReference type="NCBI Taxonomy" id="418702"/>
    <lineage>
        <taxon>Bacteria</taxon>
        <taxon>Pseudomonadati</taxon>
        <taxon>Pseudomonadota</taxon>
        <taxon>Betaproteobacteria</taxon>
        <taxon>Rhodocyclales</taxon>
        <taxon>Azonexaceae</taxon>
        <taxon>Azonexus</taxon>
    </lineage>
</organism>
<evidence type="ECO:0000256" key="1">
    <source>
        <dbReference type="ARBA" id="ARBA00001946"/>
    </source>
</evidence>
<proteinExistence type="inferred from homology"/>
<keyword evidence="4 9" id="KW-0808">Transferase</keyword>
<protein>
    <recommendedName>
        <fullName evidence="3 9">Glucose-1-phosphate thymidylyltransferase</fullName>
        <ecNumber evidence="3 9">2.7.7.24</ecNumber>
    </recommendedName>
</protein>
<keyword evidence="5 9" id="KW-0548">Nucleotidyltransferase</keyword>
<evidence type="ECO:0000256" key="2">
    <source>
        <dbReference type="ARBA" id="ARBA00010480"/>
    </source>
</evidence>
<evidence type="ECO:0000256" key="9">
    <source>
        <dbReference type="RuleBase" id="RU003706"/>
    </source>
</evidence>
<dbReference type="EMBL" id="CP151406">
    <property type="protein sequence ID" value="WZJ21690.1"/>
    <property type="molecule type" value="Genomic_DNA"/>
</dbReference>
<evidence type="ECO:0000256" key="7">
    <source>
        <dbReference type="ARBA" id="ARBA00022842"/>
    </source>
</evidence>
<dbReference type="EC" id="2.7.7.24" evidence="3 9"/>
<sequence>MGGQFFFGGVETGRGQKTVHVVTMKAIILACGAGSRLCPLTQVSSKQLLAVFDKPMIYYPLTVLMASGVREYCLISTPDDLPRYQRLLGDGLQWGISIEYRAQPLPDGIAQAFLIAADFIGSDNVTLMLGDNIFFGGDDFPRVVSSFDGGATIFACRVKDPQCYGVVEFDRNGNAVSIEEKPREPKSSYAVPGVYIYDNDVVEIARAVKPSAWAELEITDVNLEYLRRDKLQVRRLSRGFAWLDVGTINALHEASAYIEAIECRQGVKIGCPEEAALVRGFLGIEQFEDLIQKMPTCEYSEYLCSVADEWHRLKGEK</sequence>